<feature type="non-terminal residue" evidence="4">
    <location>
        <position position="425"/>
    </location>
</feature>
<evidence type="ECO:0000259" key="3">
    <source>
        <dbReference type="PROSITE" id="PS50048"/>
    </source>
</evidence>
<gene>
    <name evidence="4" type="ORF">CCHLO57077_00001508</name>
</gene>
<evidence type="ECO:0000256" key="1">
    <source>
        <dbReference type="ARBA" id="ARBA00023242"/>
    </source>
</evidence>
<dbReference type="GO" id="GO:0008270">
    <property type="term" value="F:zinc ion binding"/>
    <property type="evidence" value="ECO:0007669"/>
    <property type="project" value="InterPro"/>
</dbReference>
<evidence type="ECO:0000256" key="2">
    <source>
        <dbReference type="SAM" id="MobiDB-lite"/>
    </source>
</evidence>
<dbReference type="GO" id="GO:0000981">
    <property type="term" value="F:DNA-binding transcription factor activity, RNA polymerase II-specific"/>
    <property type="evidence" value="ECO:0007669"/>
    <property type="project" value="InterPro"/>
</dbReference>
<reference evidence="4" key="1">
    <citation type="submission" date="2023-01" db="EMBL/GenBank/DDBJ databases">
        <authorList>
            <person name="Piombo E."/>
        </authorList>
    </citation>
    <scope>NUCLEOTIDE SEQUENCE</scope>
</reference>
<dbReference type="PANTHER" id="PTHR47657">
    <property type="entry name" value="STEROL REGULATORY ELEMENT-BINDING PROTEIN ECM22"/>
    <property type="match status" value="1"/>
</dbReference>
<dbReference type="InterPro" id="IPR036864">
    <property type="entry name" value="Zn2-C6_fun-type_DNA-bd_sf"/>
</dbReference>
<name>A0AA35Q0W2_9HYPO</name>
<proteinExistence type="predicted"/>
<dbReference type="PANTHER" id="PTHR47657:SF7">
    <property type="entry name" value="STEROL REGULATORY ELEMENT-BINDING PROTEIN ECM22"/>
    <property type="match status" value="1"/>
</dbReference>
<dbReference type="SMART" id="SM00066">
    <property type="entry name" value="GAL4"/>
    <property type="match status" value="1"/>
</dbReference>
<organism evidence="4 5">
    <name type="scientific">Clonostachys chloroleuca</name>
    <dbReference type="NCBI Taxonomy" id="1926264"/>
    <lineage>
        <taxon>Eukaryota</taxon>
        <taxon>Fungi</taxon>
        <taxon>Dikarya</taxon>
        <taxon>Ascomycota</taxon>
        <taxon>Pezizomycotina</taxon>
        <taxon>Sordariomycetes</taxon>
        <taxon>Hypocreomycetidae</taxon>
        <taxon>Hypocreales</taxon>
        <taxon>Bionectriaceae</taxon>
        <taxon>Clonostachys</taxon>
    </lineage>
</organism>
<dbReference type="InterPro" id="IPR001138">
    <property type="entry name" value="Zn2Cys6_DnaBD"/>
</dbReference>
<dbReference type="Pfam" id="PF00172">
    <property type="entry name" value="Zn_clus"/>
    <property type="match status" value="1"/>
</dbReference>
<comment type="caution">
    <text evidence="4">The sequence shown here is derived from an EMBL/GenBank/DDBJ whole genome shotgun (WGS) entry which is preliminary data.</text>
</comment>
<keyword evidence="5" id="KW-1185">Reference proteome</keyword>
<protein>
    <recommendedName>
        <fullName evidence="3">Zn(2)-C6 fungal-type domain-containing protein</fullName>
    </recommendedName>
</protein>
<feature type="region of interest" description="Disordered" evidence="2">
    <location>
        <begin position="1"/>
        <end position="37"/>
    </location>
</feature>
<keyword evidence="1" id="KW-0539">Nucleus</keyword>
<dbReference type="SUPFAM" id="SSF57701">
    <property type="entry name" value="Zn2/Cys6 DNA-binding domain"/>
    <property type="match status" value="1"/>
</dbReference>
<dbReference type="Proteomes" id="UP001160390">
    <property type="component" value="Unassembled WGS sequence"/>
</dbReference>
<dbReference type="PROSITE" id="PS50048">
    <property type="entry name" value="ZN2_CY6_FUNGAL_2"/>
    <property type="match status" value="1"/>
</dbReference>
<dbReference type="AlphaFoldDB" id="A0AA35Q0W2"/>
<evidence type="ECO:0000313" key="4">
    <source>
        <dbReference type="EMBL" id="CAI6089896.1"/>
    </source>
</evidence>
<dbReference type="EMBL" id="CABFNP030001012">
    <property type="protein sequence ID" value="CAI6089896.1"/>
    <property type="molecule type" value="Genomic_DNA"/>
</dbReference>
<feature type="compositionally biased region" description="Basic residues" evidence="2">
    <location>
        <begin position="24"/>
        <end position="37"/>
    </location>
</feature>
<accession>A0AA35Q0W2</accession>
<dbReference type="CDD" id="cd00067">
    <property type="entry name" value="GAL4"/>
    <property type="match status" value="1"/>
</dbReference>
<dbReference type="PROSITE" id="PS00463">
    <property type="entry name" value="ZN2_CY6_FUNGAL_1"/>
    <property type="match status" value="1"/>
</dbReference>
<sequence length="425" mass="46969">MKQSQDSDSPRDSDEPGEVEVGQIKRKPRPCKGHTKSRRGCFNCKRRRVKCPETLPRCNNCVRLGLSCTYPSEGGLPNGNAAVVVTNALYYRGSKVLPSLSVRCIPTPTNRRQRDLERHGCALSWFLGLAASHLTLASRNEFDYSAHALSHRVQAINSLNSALSKPCISKAEGDARFATLMALTFQSSYMPDGMVDFLAMIRGCTVVPGTGMPSFSESVFQGFSAEAHQQSIIEMNEDRPEAKDQRLASFAIDGLKSLYALRPFCPEGSLEGTYLDALEGVLELTIKCPLEGKLVPIASFQSEPSRAHSKAHFCTAFTSLCYMYNIFNGVDHENFTSFIDPSNTVPQILLAHFFLIETKIGLLTLQAIIESFPFRGLIVASWVHNVARALPEEFHCYMDWPLSEAASIDVWMTPNMLDGSTISPP</sequence>
<dbReference type="Gene3D" id="4.10.240.10">
    <property type="entry name" value="Zn(2)-C6 fungal-type DNA-binding domain"/>
    <property type="match status" value="1"/>
</dbReference>
<evidence type="ECO:0000313" key="5">
    <source>
        <dbReference type="Proteomes" id="UP001160390"/>
    </source>
</evidence>
<dbReference type="InterPro" id="IPR052400">
    <property type="entry name" value="Zn2-C6_fungal_TF"/>
</dbReference>
<feature type="domain" description="Zn(2)-C6 fungal-type" evidence="3">
    <location>
        <begin position="40"/>
        <end position="70"/>
    </location>
</feature>